<organism evidence="3 4">
    <name type="scientific">Cardamine amara subsp. amara</name>
    <dbReference type="NCBI Taxonomy" id="228776"/>
    <lineage>
        <taxon>Eukaryota</taxon>
        <taxon>Viridiplantae</taxon>
        <taxon>Streptophyta</taxon>
        <taxon>Embryophyta</taxon>
        <taxon>Tracheophyta</taxon>
        <taxon>Spermatophyta</taxon>
        <taxon>Magnoliopsida</taxon>
        <taxon>eudicotyledons</taxon>
        <taxon>Gunneridae</taxon>
        <taxon>Pentapetalae</taxon>
        <taxon>rosids</taxon>
        <taxon>malvids</taxon>
        <taxon>Brassicales</taxon>
        <taxon>Brassicaceae</taxon>
        <taxon>Cardamineae</taxon>
        <taxon>Cardamine</taxon>
    </lineage>
</organism>
<dbReference type="PANTHER" id="PTHR44137">
    <property type="entry name" value="BNAC03G44070D PROTEIN"/>
    <property type="match status" value="1"/>
</dbReference>
<dbReference type="Proteomes" id="UP001558713">
    <property type="component" value="Unassembled WGS sequence"/>
</dbReference>
<reference evidence="3 4" key="1">
    <citation type="submission" date="2024-04" db="EMBL/GenBank/DDBJ databases">
        <title>Genome assembly C_amara_ONT_v2.</title>
        <authorList>
            <person name="Yant L."/>
            <person name="Moore C."/>
            <person name="Slenker M."/>
        </authorList>
    </citation>
    <scope>NUCLEOTIDE SEQUENCE [LARGE SCALE GENOMIC DNA]</scope>
    <source>
        <tissue evidence="3">Leaf</tissue>
    </source>
</reference>
<dbReference type="PROSITE" id="PS50076">
    <property type="entry name" value="DNAJ_2"/>
    <property type="match status" value="1"/>
</dbReference>
<dbReference type="Pfam" id="PF23551">
    <property type="entry name" value="Zn_ribbon_20"/>
    <property type="match status" value="1"/>
</dbReference>
<dbReference type="InterPro" id="IPR056988">
    <property type="entry name" value="Zn_ribbon_pln"/>
</dbReference>
<name>A0ABD1A423_CARAN</name>
<feature type="compositionally biased region" description="Polar residues" evidence="1">
    <location>
        <begin position="195"/>
        <end position="208"/>
    </location>
</feature>
<dbReference type="CDD" id="cd06257">
    <property type="entry name" value="DnaJ"/>
    <property type="match status" value="1"/>
</dbReference>
<dbReference type="EMBL" id="JBANAX010000713">
    <property type="protein sequence ID" value="KAL1196065.1"/>
    <property type="molecule type" value="Genomic_DNA"/>
</dbReference>
<dbReference type="SMART" id="SM00271">
    <property type="entry name" value="DnaJ"/>
    <property type="match status" value="1"/>
</dbReference>
<dbReference type="PANTHER" id="PTHR44137:SF32">
    <property type="entry name" value="DNAJ HEAT SHOCK AMINO-TERMINAL DOMAIN PROTEIN"/>
    <property type="match status" value="1"/>
</dbReference>
<comment type="caution">
    <text evidence="3">The sequence shown here is derived from an EMBL/GenBank/DDBJ whole genome shotgun (WGS) entry which is preliminary data.</text>
</comment>
<protein>
    <submittedName>
        <fullName evidence="3">Chaperone protein dnaJ 49</fullName>
    </submittedName>
</protein>
<feature type="region of interest" description="Disordered" evidence="1">
    <location>
        <begin position="195"/>
        <end position="253"/>
    </location>
</feature>
<keyword evidence="4" id="KW-1185">Reference proteome</keyword>
<dbReference type="InterPro" id="IPR036869">
    <property type="entry name" value="J_dom_sf"/>
</dbReference>
<feature type="compositionally biased region" description="Basic and acidic residues" evidence="1">
    <location>
        <begin position="234"/>
        <end position="243"/>
    </location>
</feature>
<dbReference type="AlphaFoldDB" id="A0ABD1A423"/>
<dbReference type="InterPro" id="IPR001623">
    <property type="entry name" value="DnaJ_domain"/>
</dbReference>
<dbReference type="PRINTS" id="PR00625">
    <property type="entry name" value="JDOMAIN"/>
</dbReference>
<sequence>MECDKDEAKKAMDIAEKKITEKDYNGAKTFANKAQRLFPNHDGLKQLLTIIEVYISGEKKFAGEADWYGILGVDPCSVDEVLKKQYRKLALMLHPDKNKCKGADGAFQLLSEAWSHLSDTSKRTLYNEKRGLEPPGMGSSPFVSSGQKESLTFRTKCDKCGAQHEFLRLYVNLTLFCPKCRMSFVCAEEITPSRSAYSNSQNATNEAANDTLKRGFAESQETDADTGSTNSDLRNCKKPETNDSHMPSPFSGK</sequence>
<proteinExistence type="predicted"/>
<feature type="domain" description="J" evidence="2">
    <location>
        <begin position="66"/>
        <end position="130"/>
    </location>
</feature>
<evidence type="ECO:0000259" key="2">
    <source>
        <dbReference type="PROSITE" id="PS50076"/>
    </source>
</evidence>
<dbReference type="Pfam" id="PF00226">
    <property type="entry name" value="DnaJ"/>
    <property type="match status" value="1"/>
</dbReference>
<gene>
    <name evidence="3" type="ORF">V5N11_030125</name>
</gene>
<dbReference type="Gene3D" id="1.10.287.110">
    <property type="entry name" value="DnaJ domain"/>
    <property type="match status" value="1"/>
</dbReference>
<dbReference type="PROSITE" id="PS00636">
    <property type="entry name" value="DNAJ_1"/>
    <property type="match status" value="1"/>
</dbReference>
<dbReference type="InterPro" id="IPR018253">
    <property type="entry name" value="DnaJ_domain_CS"/>
</dbReference>
<accession>A0ABD1A423</accession>
<evidence type="ECO:0000313" key="4">
    <source>
        <dbReference type="Proteomes" id="UP001558713"/>
    </source>
</evidence>
<dbReference type="SUPFAM" id="SSF46565">
    <property type="entry name" value="Chaperone J-domain"/>
    <property type="match status" value="1"/>
</dbReference>
<evidence type="ECO:0000313" key="3">
    <source>
        <dbReference type="EMBL" id="KAL1196065.1"/>
    </source>
</evidence>
<evidence type="ECO:0000256" key="1">
    <source>
        <dbReference type="SAM" id="MobiDB-lite"/>
    </source>
</evidence>